<protein>
    <recommendedName>
        <fullName evidence="4">HTH La-type RNA-binding domain-containing protein</fullName>
    </recommendedName>
</protein>
<evidence type="ECO:0000256" key="1">
    <source>
        <dbReference type="ARBA" id="ARBA00022884"/>
    </source>
</evidence>
<evidence type="ECO:0000313" key="6">
    <source>
        <dbReference type="Proteomes" id="UP000784294"/>
    </source>
</evidence>
<accession>A0A3S5B5Z2</accession>
<dbReference type="GO" id="GO:0003723">
    <property type="term" value="F:RNA binding"/>
    <property type="evidence" value="ECO:0007669"/>
    <property type="project" value="UniProtKB-UniRule"/>
</dbReference>
<proteinExistence type="predicted"/>
<evidence type="ECO:0000256" key="2">
    <source>
        <dbReference type="PROSITE-ProRule" id="PRU00332"/>
    </source>
</evidence>
<gene>
    <name evidence="5" type="ORF">PXEA_LOCUS7578</name>
</gene>
<feature type="domain" description="HTH La-type RNA-binding" evidence="4">
    <location>
        <begin position="393"/>
        <end position="484"/>
    </location>
</feature>
<dbReference type="InterPro" id="IPR036390">
    <property type="entry name" value="WH_DNA-bd_sf"/>
</dbReference>
<dbReference type="InterPro" id="IPR006630">
    <property type="entry name" value="La_HTH"/>
</dbReference>
<dbReference type="OrthoDB" id="6270780at2759"/>
<dbReference type="SMART" id="SM00715">
    <property type="entry name" value="LA"/>
    <property type="match status" value="1"/>
</dbReference>
<keyword evidence="1 2" id="KW-0694">RNA-binding</keyword>
<feature type="compositionally biased region" description="Low complexity" evidence="3">
    <location>
        <begin position="977"/>
        <end position="986"/>
    </location>
</feature>
<feature type="region of interest" description="Disordered" evidence="3">
    <location>
        <begin position="912"/>
        <end position="992"/>
    </location>
</feature>
<dbReference type="InterPro" id="IPR036388">
    <property type="entry name" value="WH-like_DNA-bd_sf"/>
</dbReference>
<organism evidence="5 6">
    <name type="scientific">Protopolystoma xenopodis</name>
    <dbReference type="NCBI Taxonomy" id="117903"/>
    <lineage>
        <taxon>Eukaryota</taxon>
        <taxon>Metazoa</taxon>
        <taxon>Spiralia</taxon>
        <taxon>Lophotrochozoa</taxon>
        <taxon>Platyhelminthes</taxon>
        <taxon>Monogenea</taxon>
        <taxon>Polyopisthocotylea</taxon>
        <taxon>Polystomatidea</taxon>
        <taxon>Polystomatidae</taxon>
        <taxon>Protopolystoma</taxon>
    </lineage>
</organism>
<feature type="compositionally biased region" description="Polar residues" evidence="3">
    <location>
        <begin position="912"/>
        <end position="944"/>
    </location>
</feature>
<dbReference type="AlphaFoldDB" id="A0A3S5B5Z2"/>
<evidence type="ECO:0000259" key="4">
    <source>
        <dbReference type="PROSITE" id="PS50961"/>
    </source>
</evidence>
<reference evidence="5" key="1">
    <citation type="submission" date="2018-11" db="EMBL/GenBank/DDBJ databases">
        <authorList>
            <consortium name="Pathogen Informatics"/>
        </authorList>
    </citation>
    <scope>NUCLEOTIDE SEQUENCE</scope>
</reference>
<dbReference type="Proteomes" id="UP000784294">
    <property type="component" value="Unassembled WGS sequence"/>
</dbReference>
<evidence type="ECO:0000256" key="3">
    <source>
        <dbReference type="SAM" id="MobiDB-lite"/>
    </source>
</evidence>
<dbReference type="EMBL" id="CAAALY010020102">
    <property type="protein sequence ID" value="VEL14138.1"/>
    <property type="molecule type" value="Genomic_DNA"/>
</dbReference>
<feature type="compositionally biased region" description="Polar residues" evidence="3">
    <location>
        <begin position="17"/>
        <end position="63"/>
    </location>
</feature>
<dbReference type="CDD" id="cd07323">
    <property type="entry name" value="LAM"/>
    <property type="match status" value="1"/>
</dbReference>
<name>A0A3S5B5Z2_9PLAT</name>
<dbReference type="SUPFAM" id="SSF46785">
    <property type="entry name" value="Winged helix' DNA-binding domain"/>
    <property type="match status" value="1"/>
</dbReference>
<comment type="caution">
    <text evidence="5">The sequence shown here is derived from an EMBL/GenBank/DDBJ whole genome shotgun (WGS) entry which is preliminary data.</text>
</comment>
<feature type="region of interest" description="Disordered" evidence="3">
    <location>
        <begin position="1"/>
        <end position="70"/>
    </location>
</feature>
<keyword evidence="6" id="KW-1185">Reference proteome</keyword>
<sequence length="992" mass="103611">MPQTHLVQFGASDEISKGQTILPSNSGDPQSHAISTINEANTSDPASNGGISAPITNTATQPAKKSFRDRHSVPIGETQQSIGFNELGPSARARRSHLRPQNYYAGDQDSRSLQTVVAPVVPQPLLQARLAYFFPGHIMAPAITPAAQAATPVIPPNLADNTIAAPTLPVPASNIVPPVVYAAALNAQGVHTAPVPGVGLSDANSFSLVGGAPTSAGNSLPSGAPLSLYSSEMTPSSLAGNISYSTGLTSANTGLTSPGVASSGTRSPLYEPVDINQLVAFVESNGGWMKVHLPPDLQDNSIILESIKRENAKLLSSEAVHSTNEGANVRKDGSLIISNSKSDSLYPHIEGSSRVRQISRDDFESRLPTKPEDVLIVDNRLFFVPRNLHRTMFLKFDSKLNYIRHHVEYYFSDWNLSRDEHLKSILSSNLNTCPISDLLLFNRLRWASTTKNELLDAVSGSNVVTVTCSDGSPFGITRIIPPSPSTDAADSDSHVHSITPGIQSGQTSFQGPPPDVASSLSSFSLDPAIPELQFPSHPLVVSFPANHTYTPTDSISSAIILPNFNAATPTPSPHVHSANQTSHFLPFQPPGAYLLASPPIIGNASPAATIFPGQPSQTHYYHALPPAIPAIAPAVGPFHFSFPHNASLPLINAHLAGNSPPGSVDAASLMAAVYRMSLSGGAISSAATAPNIFGPHTLSGQPTLSNAASVPAHQAQAQPTVLLQLMQPPHTASISNSGVVSHPVSVANSIYHPSAHIASGQYPLSVGTASAQNQAASIAAAASIINASRASQVSGSPPNGASQSSNQTATFWLQAGIPSAGIPVSTGLTYAGAPLSNPNINFAANPHSQAPFAAPAFVFPHPHNHVAAQGLFGAAQLQSINQQAQGVQQYRYVQSHVSPAYHSPQCGLPITTSHVSASSHGDSTYQDSGHYSTMVSNGNTNGLHNKSALKSPPLVFGGDSKQISDVDSRSQTPQPDSTNSSAASSESRSKLD</sequence>
<dbReference type="Gene3D" id="1.10.10.10">
    <property type="entry name" value="Winged helix-like DNA-binding domain superfamily/Winged helix DNA-binding domain"/>
    <property type="match status" value="1"/>
</dbReference>
<evidence type="ECO:0000313" key="5">
    <source>
        <dbReference type="EMBL" id="VEL14138.1"/>
    </source>
</evidence>
<dbReference type="PROSITE" id="PS50961">
    <property type="entry name" value="HTH_LA"/>
    <property type="match status" value="1"/>
</dbReference>